<organism evidence="1 2">
    <name type="scientific">Xanthomonas cassavae CFBP 4642</name>
    <dbReference type="NCBI Taxonomy" id="1219375"/>
    <lineage>
        <taxon>Bacteria</taxon>
        <taxon>Pseudomonadati</taxon>
        <taxon>Pseudomonadota</taxon>
        <taxon>Gammaproteobacteria</taxon>
        <taxon>Lysobacterales</taxon>
        <taxon>Lysobacteraceae</taxon>
        <taxon>Xanthomonas</taxon>
    </lineage>
</organism>
<accession>A0ABS8HL77</accession>
<evidence type="ECO:0000313" key="2">
    <source>
        <dbReference type="Proteomes" id="UP001199206"/>
    </source>
</evidence>
<comment type="caution">
    <text evidence="1">The sequence shown here is derived from an EMBL/GenBank/DDBJ whole genome shotgun (WGS) entry which is preliminary data.</text>
</comment>
<name>A0ABS8HL77_9XANT</name>
<protein>
    <submittedName>
        <fullName evidence="1">Uncharacterized protein</fullName>
    </submittedName>
</protein>
<evidence type="ECO:0000313" key="1">
    <source>
        <dbReference type="EMBL" id="MCC4622735.1"/>
    </source>
</evidence>
<gene>
    <name evidence="1" type="ORF">LL965_22895</name>
</gene>
<keyword evidence="2" id="KW-1185">Reference proteome</keyword>
<sequence>MPFVNEFIPEPDVVKYNLEAIDRDFVIGGTNARDWTIDRDRNVYLRNVANGGGTEIEVRNQTKFSFYWHGELLTLRLDLVDGGGARGQSGWSHWRLMWINGGDGLPEHLKADKEQFLADLKEALLAYKDFGVHSRNTDYHIVLEVDDNFSKIQISYKIGVSPWHS</sequence>
<proteinExistence type="predicted"/>
<dbReference type="Proteomes" id="UP001199206">
    <property type="component" value="Unassembled WGS sequence"/>
</dbReference>
<dbReference type="EMBL" id="JAJGQJ010000172">
    <property type="protein sequence ID" value="MCC4622735.1"/>
    <property type="molecule type" value="Genomic_DNA"/>
</dbReference>
<reference evidence="1 2" key="1">
    <citation type="submission" date="2021-10" db="EMBL/GenBank/DDBJ databases">
        <title>Genome sequencing of Xanthomonas strains from NCPPB.</title>
        <authorList>
            <person name="Hussein R."/>
            <person name="Harrison J."/>
            <person name="Studholme D.J."/>
            <person name="Vicente J."/>
            <person name="Grant M."/>
        </authorList>
    </citation>
    <scope>NUCLEOTIDE SEQUENCE [LARGE SCALE GENOMIC DNA]</scope>
    <source>
        <strain evidence="1 2">NCPPB 101</strain>
    </source>
</reference>